<feature type="compositionally biased region" description="Low complexity" evidence="1">
    <location>
        <begin position="149"/>
        <end position="159"/>
    </location>
</feature>
<dbReference type="EMBL" id="LR593886">
    <property type="protein sequence ID" value="VTR94740.1"/>
    <property type="molecule type" value="Genomic_DNA"/>
</dbReference>
<feature type="region of interest" description="Disordered" evidence="1">
    <location>
        <begin position="136"/>
        <end position="159"/>
    </location>
</feature>
<feature type="compositionally biased region" description="Basic residues" evidence="1">
    <location>
        <begin position="136"/>
        <end position="148"/>
    </location>
</feature>
<evidence type="ECO:0000313" key="2">
    <source>
        <dbReference type="EMBL" id="VTR94740.1"/>
    </source>
</evidence>
<sequence length="159" mass="17366">MNRKHGSVNPGRASNEAAREQLGRLRDASNSEQYWVLATDQGQFVFAVHALAGILVISGAPARELFLVDIDARGLDRARRVVTVPNGVPLAESGIELHRFLTAFTTGADWHLVVELRALASPPALRGRSDRVRVLRPRNRRGQGRVRRGAQGAPRPVPG</sequence>
<keyword evidence="3" id="KW-1185">Reference proteome</keyword>
<dbReference type="Proteomes" id="UP000464178">
    <property type="component" value="Chromosome"/>
</dbReference>
<name>A0A6P2D5P0_9BACT</name>
<accession>A0A6P2D5P0</accession>
<evidence type="ECO:0000313" key="3">
    <source>
        <dbReference type="Proteomes" id="UP000464178"/>
    </source>
</evidence>
<protein>
    <submittedName>
        <fullName evidence="2">Uncharacterized protein</fullName>
    </submittedName>
</protein>
<evidence type="ECO:0000256" key="1">
    <source>
        <dbReference type="SAM" id="MobiDB-lite"/>
    </source>
</evidence>
<gene>
    <name evidence="2" type="ORF">SOIL9_29740</name>
</gene>
<dbReference type="RefSeq" id="WP_162669234.1">
    <property type="nucleotide sequence ID" value="NZ_LR593886.1"/>
</dbReference>
<reference evidence="2 3" key="1">
    <citation type="submission" date="2019-05" db="EMBL/GenBank/DDBJ databases">
        <authorList>
            <consortium name="Science for Life Laboratories"/>
        </authorList>
    </citation>
    <scope>NUCLEOTIDE SEQUENCE [LARGE SCALE GENOMIC DNA]</scope>
    <source>
        <strain evidence="2">Soil9</strain>
    </source>
</reference>
<organism evidence="2 3">
    <name type="scientific">Gemmata massiliana</name>
    <dbReference type="NCBI Taxonomy" id="1210884"/>
    <lineage>
        <taxon>Bacteria</taxon>
        <taxon>Pseudomonadati</taxon>
        <taxon>Planctomycetota</taxon>
        <taxon>Planctomycetia</taxon>
        <taxon>Gemmatales</taxon>
        <taxon>Gemmataceae</taxon>
        <taxon>Gemmata</taxon>
    </lineage>
</organism>
<proteinExistence type="predicted"/>
<dbReference type="KEGG" id="gms:SOIL9_29740"/>
<dbReference type="AlphaFoldDB" id="A0A6P2D5P0"/>